<keyword evidence="4 5" id="KW-0103">Bromodomain</keyword>
<evidence type="ECO:0000256" key="2">
    <source>
        <dbReference type="ARBA" id="ARBA00022771"/>
    </source>
</evidence>
<protein>
    <recommendedName>
        <fullName evidence="11">Histone acetyltransferase</fullName>
    </recommendedName>
</protein>
<dbReference type="Pfam" id="PF02135">
    <property type="entry name" value="zf-TAZ"/>
    <property type="match status" value="1"/>
</dbReference>
<organism evidence="9 10">
    <name type="scientific">Chaetoceros tenuissimus</name>
    <dbReference type="NCBI Taxonomy" id="426638"/>
    <lineage>
        <taxon>Eukaryota</taxon>
        <taxon>Sar</taxon>
        <taxon>Stramenopiles</taxon>
        <taxon>Ochrophyta</taxon>
        <taxon>Bacillariophyta</taxon>
        <taxon>Coscinodiscophyceae</taxon>
        <taxon>Chaetocerotophycidae</taxon>
        <taxon>Chaetocerotales</taxon>
        <taxon>Chaetocerotaceae</taxon>
        <taxon>Chaetoceros</taxon>
    </lineage>
</organism>
<dbReference type="Gene3D" id="1.20.920.10">
    <property type="entry name" value="Bromodomain-like"/>
    <property type="match status" value="1"/>
</dbReference>
<feature type="compositionally biased region" description="Polar residues" evidence="6">
    <location>
        <begin position="241"/>
        <end position="250"/>
    </location>
</feature>
<dbReference type="SUPFAM" id="SSF57933">
    <property type="entry name" value="TAZ domain"/>
    <property type="match status" value="1"/>
</dbReference>
<evidence type="ECO:0000313" key="10">
    <source>
        <dbReference type="Proteomes" id="UP001054902"/>
    </source>
</evidence>
<dbReference type="Pfam" id="PF00439">
    <property type="entry name" value="Bromodomain"/>
    <property type="match status" value="1"/>
</dbReference>
<comment type="caution">
    <text evidence="9">The sequence shown here is derived from an EMBL/GenBank/DDBJ whole genome shotgun (WGS) entry which is preliminary data.</text>
</comment>
<dbReference type="PRINTS" id="PR00503">
    <property type="entry name" value="BROMODOMAIN"/>
</dbReference>
<dbReference type="SMART" id="SM00297">
    <property type="entry name" value="BROMO"/>
    <property type="match status" value="1"/>
</dbReference>
<dbReference type="PANTHER" id="PTHR45926">
    <property type="entry name" value="OSJNBA0053K19.4 PROTEIN"/>
    <property type="match status" value="1"/>
</dbReference>
<dbReference type="Gene3D" id="1.20.1020.10">
    <property type="entry name" value="TAZ domain"/>
    <property type="match status" value="1"/>
</dbReference>
<dbReference type="InterPro" id="IPR035898">
    <property type="entry name" value="TAZ_dom_sf"/>
</dbReference>
<dbReference type="GO" id="GO:0008270">
    <property type="term" value="F:zinc ion binding"/>
    <property type="evidence" value="ECO:0007669"/>
    <property type="project" value="UniProtKB-KW"/>
</dbReference>
<dbReference type="Proteomes" id="UP001054902">
    <property type="component" value="Unassembled WGS sequence"/>
</dbReference>
<dbReference type="InterPro" id="IPR001487">
    <property type="entry name" value="Bromodomain"/>
</dbReference>
<feature type="domain" description="TAZ-type" evidence="8">
    <location>
        <begin position="251"/>
        <end position="332"/>
    </location>
</feature>
<feature type="compositionally biased region" description="Basic and acidic residues" evidence="6">
    <location>
        <begin position="31"/>
        <end position="51"/>
    </location>
</feature>
<feature type="region of interest" description="Disordered" evidence="6">
    <location>
        <begin position="20"/>
        <end position="51"/>
    </location>
</feature>
<evidence type="ECO:0000259" key="7">
    <source>
        <dbReference type="PROSITE" id="PS50014"/>
    </source>
</evidence>
<dbReference type="AlphaFoldDB" id="A0AAD3CJC4"/>
<keyword evidence="3" id="KW-0862">Zinc</keyword>
<dbReference type="InterPro" id="IPR000197">
    <property type="entry name" value="Znf_TAZ"/>
</dbReference>
<sequence>MEDRKMSIINEDVAFSVVSSDSYEPGPLSSKTEKLSPLHHQPHNDNMHNQNEEDCRRKLRQSILWILKNCMQETGHPNTLAHLVRRIDTALFESSQDLNEYMDSHTLEARVRVVLDQMTSQQTELKTNCGRILAKLMNHTDAWIFNSPVDPQTLGINDYFDIVENPMDLGTIRSRLECDYYPDFNTFDRDINLTFNNCIRYNGVESPVSVIARNFLALYKRECEKSTRDSKKRRSSYTKSIQTSDGQTGANDRHIRTRQQRLLLLFHGAKCDAAYGQCRMFRNCHLSQQLWKHVEKCQISSCTTPHCRSSKSVLRHYKKCKGRDGCLICKPLAETLVCTTIS</sequence>
<dbReference type="SUPFAM" id="SSF47370">
    <property type="entry name" value="Bromodomain"/>
    <property type="match status" value="1"/>
</dbReference>
<keyword evidence="2" id="KW-0863">Zinc-finger</keyword>
<dbReference type="PROSITE" id="PS50014">
    <property type="entry name" value="BROMODOMAIN_2"/>
    <property type="match status" value="1"/>
</dbReference>
<reference evidence="9 10" key="1">
    <citation type="journal article" date="2021" name="Sci. Rep.">
        <title>The genome of the diatom Chaetoceros tenuissimus carries an ancient integrated fragment of an extant virus.</title>
        <authorList>
            <person name="Hongo Y."/>
            <person name="Kimura K."/>
            <person name="Takaki Y."/>
            <person name="Yoshida Y."/>
            <person name="Baba S."/>
            <person name="Kobayashi G."/>
            <person name="Nagasaki K."/>
            <person name="Hano T."/>
            <person name="Tomaru Y."/>
        </authorList>
    </citation>
    <scope>NUCLEOTIDE SEQUENCE [LARGE SCALE GENOMIC DNA]</scope>
    <source>
        <strain evidence="9 10">NIES-3715</strain>
    </source>
</reference>
<name>A0AAD3CJC4_9STRA</name>
<evidence type="ECO:0000259" key="8">
    <source>
        <dbReference type="PROSITE" id="PS50134"/>
    </source>
</evidence>
<dbReference type="PROSITE" id="PS50134">
    <property type="entry name" value="ZF_TAZ"/>
    <property type="match status" value="1"/>
</dbReference>
<gene>
    <name evidence="9" type="ORF">CTEN210_02179</name>
</gene>
<evidence type="ECO:0000256" key="5">
    <source>
        <dbReference type="PROSITE-ProRule" id="PRU00035"/>
    </source>
</evidence>
<dbReference type="EMBL" id="BLLK01000022">
    <property type="protein sequence ID" value="GFH45705.1"/>
    <property type="molecule type" value="Genomic_DNA"/>
</dbReference>
<dbReference type="SMART" id="SM00551">
    <property type="entry name" value="ZnF_TAZ"/>
    <property type="match status" value="1"/>
</dbReference>
<evidence type="ECO:0008006" key="11">
    <source>
        <dbReference type="Google" id="ProtNLM"/>
    </source>
</evidence>
<feature type="domain" description="Bromo" evidence="7">
    <location>
        <begin position="137"/>
        <end position="209"/>
    </location>
</feature>
<feature type="region of interest" description="Disordered" evidence="6">
    <location>
        <begin position="227"/>
        <end position="252"/>
    </location>
</feature>
<evidence type="ECO:0000256" key="4">
    <source>
        <dbReference type="ARBA" id="ARBA00023117"/>
    </source>
</evidence>
<accession>A0AAD3CJC4</accession>
<evidence type="ECO:0000256" key="3">
    <source>
        <dbReference type="ARBA" id="ARBA00022833"/>
    </source>
</evidence>
<evidence type="ECO:0000256" key="6">
    <source>
        <dbReference type="SAM" id="MobiDB-lite"/>
    </source>
</evidence>
<keyword evidence="10" id="KW-1185">Reference proteome</keyword>
<proteinExistence type="predicted"/>
<dbReference type="InterPro" id="IPR036427">
    <property type="entry name" value="Bromodomain-like_sf"/>
</dbReference>
<evidence type="ECO:0000313" key="9">
    <source>
        <dbReference type="EMBL" id="GFH45705.1"/>
    </source>
</evidence>
<keyword evidence="1" id="KW-0479">Metal-binding</keyword>
<evidence type="ECO:0000256" key="1">
    <source>
        <dbReference type="ARBA" id="ARBA00022723"/>
    </source>
</evidence>